<evidence type="ECO:0000313" key="5">
    <source>
        <dbReference type="Proteomes" id="UP000694941"/>
    </source>
</evidence>
<keyword evidence="3 4" id="KW-0472">Membrane</keyword>
<dbReference type="InterPro" id="IPR007274">
    <property type="entry name" value="Cop_transporter"/>
</dbReference>
<proteinExistence type="inferred from homology"/>
<keyword evidence="4" id="KW-0813">Transport</keyword>
<evidence type="ECO:0000313" key="6">
    <source>
        <dbReference type="RefSeq" id="XP_022252381.1"/>
    </source>
</evidence>
<keyword evidence="4" id="KW-0186">Copper</keyword>
<feature type="transmembrane region" description="Helical" evidence="4">
    <location>
        <begin position="99"/>
        <end position="121"/>
    </location>
</feature>
<evidence type="ECO:0000256" key="2">
    <source>
        <dbReference type="ARBA" id="ARBA00022989"/>
    </source>
</evidence>
<organism evidence="5 6">
    <name type="scientific">Limulus polyphemus</name>
    <name type="common">Atlantic horseshoe crab</name>
    <dbReference type="NCBI Taxonomy" id="6850"/>
    <lineage>
        <taxon>Eukaryota</taxon>
        <taxon>Metazoa</taxon>
        <taxon>Ecdysozoa</taxon>
        <taxon>Arthropoda</taxon>
        <taxon>Chelicerata</taxon>
        <taxon>Merostomata</taxon>
        <taxon>Xiphosura</taxon>
        <taxon>Limulidae</taxon>
        <taxon>Limulus</taxon>
    </lineage>
</organism>
<evidence type="ECO:0000256" key="1">
    <source>
        <dbReference type="ARBA" id="ARBA00022692"/>
    </source>
</evidence>
<feature type="transmembrane region" description="Helical" evidence="4">
    <location>
        <begin position="27"/>
        <end position="50"/>
    </location>
</feature>
<dbReference type="Proteomes" id="UP000694941">
    <property type="component" value="Unplaced"/>
</dbReference>
<sequence length="167" mass="19105">MAMHGSYFEFSYHVENLLFKGLGSSTVGGFVGLCVGVAIFTVFYESVKLLRHYLTQRLRRSSSESATVSRCSSRESEANKSEDAPLVHRRFFDVLTSLWLRYHLIQTVLHMVQVVMGYMVMLVIMSFNIWLCLSVLIASFLSYHLFSVYIFNQPLLVPVEVVNKCSE</sequence>
<keyword evidence="2 4" id="KW-1133">Transmembrane helix</keyword>
<reference evidence="6" key="1">
    <citation type="submission" date="2025-08" db="UniProtKB">
        <authorList>
            <consortium name="RefSeq"/>
        </authorList>
    </citation>
    <scope>IDENTIFICATION</scope>
    <source>
        <tissue evidence="6">Muscle</tissue>
    </source>
</reference>
<name>A0ABM1T925_LIMPO</name>
<evidence type="ECO:0000256" key="4">
    <source>
        <dbReference type="RuleBase" id="RU367022"/>
    </source>
</evidence>
<feature type="transmembrane region" description="Helical" evidence="4">
    <location>
        <begin position="127"/>
        <end position="146"/>
    </location>
</feature>
<keyword evidence="5" id="KW-1185">Reference proteome</keyword>
<keyword evidence="4" id="KW-0187">Copper transport</keyword>
<comment type="similarity">
    <text evidence="4">Belongs to the copper transporter (Ctr) (TC 1.A.56) family. SLC31A subfamily.</text>
</comment>
<dbReference type="PANTHER" id="PTHR12483:SF115">
    <property type="entry name" value="COPPER TRANSPORT PROTEIN"/>
    <property type="match status" value="1"/>
</dbReference>
<evidence type="ECO:0000256" key="3">
    <source>
        <dbReference type="ARBA" id="ARBA00023136"/>
    </source>
</evidence>
<dbReference type="Pfam" id="PF04145">
    <property type="entry name" value="Ctr"/>
    <property type="match status" value="1"/>
</dbReference>
<keyword evidence="4" id="KW-0406">Ion transport</keyword>
<dbReference type="GeneID" id="111087999"/>
<dbReference type="RefSeq" id="XP_022252381.1">
    <property type="nucleotide sequence ID" value="XM_022396673.1"/>
</dbReference>
<comment type="subcellular location">
    <subcellularLocation>
        <location evidence="4">Membrane</location>
        <topology evidence="4">Multi-pass membrane protein</topology>
    </subcellularLocation>
</comment>
<dbReference type="PANTHER" id="PTHR12483">
    <property type="entry name" value="SOLUTE CARRIER FAMILY 31 COPPER TRANSPORTERS"/>
    <property type="match status" value="1"/>
</dbReference>
<gene>
    <name evidence="6" type="primary">LOC111087999</name>
</gene>
<protein>
    <recommendedName>
        <fullName evidence="4">Copper transport protein</fullName>
    </recommendedName>
</protein>
<keyword evidence="1 4" id="KW-0812">Transmembrane</keyword>
<accession>A0ABM1T925</accession>